<comment type="pathway">
    <text evidence="1 8">Amino-acid biosynthesis; L-lysine biosynthesis via DAP pathway; DL-2,6-diaminopimelate from LL-2,6-diaminopimelate: step 1/1.</text>
</comment>
<keyword evidence="8" id="KW-0963">Cytoplasm</keyword>
<feature type="active site" evidence="9">
    <location>
        <position position="88"/>
    </location>
</feature>
<dbReference type="PANTHER" id="PTHR31689">
    <property type="entry name" value="DIAMINOPIMELATE EPIMERASE, CHLOROPLASTIC"/>
    <property type="match status" value="1"/>
</dbReference>
<name>A0A1H1WZI5_9MICO</name>
<dbReference type="AlphaFoldDB" id="A0A1H1WZI5"/>
<dbReference type="RefSeq" id="WP_083364473.1">
    <property type="nucleotide sequence ID" value="NZ_LT629742.1"/>
</dbReference>
<dbReference type="Proteomes" id="UP000181956">
    <property type="component" value="Chromosome I"/>
</dbReference>
<comment type="caution">
    <text evidence="8">Lacks conserved residue(s) required for the propagation of feature annotation.</text>
</comment>
<feature type="binding site" evidence="8">
    <location>
        <begin position="89"/>
        <end position="90"/>
    </location>
    <ligand>
        <name>substrate</name>
    </ligand>
</feature>
<feature type="binding site" evidence="8">
    <location>
        <position position="165"/>
    </location>
    <ligand>
        <name>substrate</name>
    </ligand>
</feature>
<feature type="site" description="Could be important to modulate the pK values of the two catalytic cysteine residues" evidence="8">
    <location>
        <position position="222"/>
    </location>
</feature>
<dbReference type="SUPFAM" id="SSF54506">
    <property type="entry name" value="Diaminopimelate epimerase-like"/>
    <property type="match status" value="2"/>
</dbReference>
<proteinExistence type="inferred from homology"/>
<evidence type="ECO:0000256" key="9">
    <source>
        <dbReference type="PROSITE-ProRule" id="PRU10125"/>
    </source>
</evidence>
<comment type="catalytic activity">
    <reaction evidence="7 8">
        <text>(2S,6S)-2,6-diaminopimelate = meso-2,6-diaminopimelate</text>
        <dbReference type="Rhea" id="RHEA:15393"/>
        <dbReference type="ChEBI" id="CHEBI:57609"/>
        <dbReference type="ChEBI" id="CHEBI:57791"/>
        <dbReference type="EC" id="5.1.1.7"/>
    </reaction>
</comment>
<keyword evidence="6 8" id="KW-0413">Isomerase</keyword>
<evidence type="ECO:0000256" key="8">
    <source>
        <dbReference type="HAMAP-Rule" id="MF_00197"/>
    </source>
</evidence>
<dbReference type="Gene3D" id="3.10.310.10">
    <property type="entry name" value="Diaminopimelate Epimerase, Chain A, domain 1"/>
    <property type="match status" value="2"/>
</dbReference>
<evidence type="ECO:0000313" key="11">
    <source>
        <dbReference type="Proteomes" id="UP000181956"/>
    </source>
</evidence>
<feature type="active site" description="Proton donor" evidence="8">
    <location>
        <position position="88"/>
    </location>
</feature>
<comment type="subunit">
    <text evidence="8">Homodimer.</text>
</comment>
<feature type="binding site" evidence="8">
    <location>
        <begin position="222"/>
        <end position="223"/>
    </location>
    <ligand>
        <name>substrate</name>
    </ligand>
</feature>
<dbReference type="EC" id="5.1.1.7" evidence="3 8"/>
<comment type="similarity">
    <text evidence="2 8">Belongs to the diaminopimelate epimerase family.</text>
</comment>
<evidence type="ECO:0000256" key="4">
    <source>
        <dbReference type="ARBA" id="ARBA00022605"/>
    </source>
</evidence>
<feature type="binding site" evidence="8">
    <location>
        <position position="79"/>
    </location>
    <ligand>
        <name>substrate</name>
    </ligand>
</feature>
<gene>
    <name evidence="8" type="primary">dapF</name>
    <name evidence="10" type="ORF">SAMN04489834_2664</name>
</gene>
<protein>
    <recommendedName>
        <fullName evidence="3 8">Diaminopimelate epimerase</fullName>
        <shortName evidence="8">DAP epimerase</shortName>
        <ecNumber evidence="3 8">5.1.1.7</ecNumber>
    </recommendedName>
    <alternativeName>
        <fullName evidence="8">PLP-independent amino acid racemase</fullName>
    </alternativeName>
</protein>
<feature type="binding site" evidence="8">
    <location>
        <position position="15"/>
    </location>
    <ligand>
        <name>substrate</name>
    </ligand>
</feature>
<evidence type="ECO:0000256" key="2">
    <source>
        <dbReference type="ARBA" id="ARBA00010219"/>
    </source>
</evidence>
<sequence length="293" mass="30562">MAFDLHFTKGQGTGNDFVLFADPDGSHPLSPAQIAAVCDRRFGIGADGLIRAVRSDALPEGAAALAEDPDAVWFMDYWNADGTPSEMCGNGARVFTRFLLDQGLAELPAGDTLSIGTRAGVRDVQSNRTGFQVDLGRWRLAGGEPLVRAKNLPVARPGLGISVGNPHVVVALADDAELDAADLGYIPQLDPAPEGGANIEFVVPADPLVHDGVGRFRMRVHERGSGETQSCGTGAAAAALAVRHWAGAGAPNQWRVEVPGGVLGVRMFPTEDGEHVALSGPAELVFDGVLSLG</sequence>
<evidence type="ECO:0000256" key="5">
    <source>
        <dbReference type="ARBA" id="ARBA00023154"/>
    </source>
</evidence>
<dbReference type="NCBIfam" id="TIGR00652">
    <property type="entry name" value="DapF"/>
    <property type="match status" value="1"/>
</dbReference>
<dbReference type="GO" id="GO:0008837">
    <property type="term" value="F:diaminopimelate epimerase activity"/>
    <property type="evidence" value="ECO:0007669"/>
    <property type="project" value="UniProtKB-UniRule"/>
</dbReference>
<dbReference type="Pfam" id="PF01678">
    <property type="entry name" value="DAP_epimerase"/>
    <property type="match status" value="2"/>
</dbReference>
<feature type="binding site" evidence="8">
    <location>
        <position position="198"/>
    </location>
    <ligand>
        <name>substrate</name>
    </ligand>
</feature>
<dbReference type="PROSITE" id="PS01326">
    <property type="entry name" value="DAP_EPIMERASE"/>
    <property type="match status" value="1"/>
</dbReference>
<evidence type="ECO:0000256" key="3">
    <source>
        <dbReference type="ARBA" id="ARBA00013080"/>
    </source>
</evidence>
<dbReference type="EMBL" id="LT629742">
    <property type="protein sequence ID" value="SDT02528.1"/>
    <property type="molecule type" value="Genomic_DNA"/>
</dbReference>
<accession>A0A1H1WZI5</accession>
<dbReference type="HAMAP" id="MF_00197">
    <property type="entry name" value="DAP_epimerase"/>
    <property type="match status" value="1"/>
</dbReference>
<evidence type="ECO:0000256" key="1">
    <source>
        <dbReference type="ARBA" id="ARBA00005196"/>
    </source>
</evidence>
<dbReference type="GO" id="GO:0005829">
    <property type="term" value="C:cytosol"/>
    <property type="evidence" value="ECO:0007669"/>
    <property type="project" value="TreeGrafter"/>
</dbReference>
<keyword evidence="5 8" id="KW-0457">Lysine biosynthesis</keyword>
<evidence type="ECO:0000256" key="7">
    <source>
        <dbReference type="ARBA" id="ARBA00051712"/>
    </source>
</evidence>
<comment type="subcellular location">
    <subcellularLocation>
        <location evidence="8">Cytoplasm</location>
    </subcellularLocation>
</comment>
<evidence type="ECO:0000256" key="6">
    <source>
        <dbReference type="ARBA" id="ARBA00023235"/>
    </source>
</evidence>
<dbReference type="InterPro" id="IPR018510">
    <property type="entry name" value="DAP_epimerase_AS"/>
</dbReference>
<evidence type="ECO:0000313" key="10">
    <source>
        <dbReference type="EMBL" id="SDT02528.1"/>
    </source>
</evidence>
<feature type="site" description="Could be important to modulate the pK values of the two catalytic cysteine residues" evidence="8">
    <location>
        <position position="167"/>
    </location>
</feature>
<dbReference type="STRING" id="412690.SAMN04489834_2664"/>
<keyword evidence="11" id="KW-1185">Reference proteome</keyword>
<dbReference type="OrthoDB" id="9805408at2"/>
<dbReference type="PANTHER" id="PTHR31689:SF0">
    <property type="entry name" value="DIAMINOPIMELATE EPIMERASE"/>
    <property type="match status" value="1"/>
</dbReference>
<dbReference type="GO" id="GO:0009089">
    <property type="term" value="P:lysine biosynthetic process via diaminopimelate"/>
    <property type="evidence" value="ECO:0007669"/>
    <property type="project" value="UniProtKB-UniRule"/>
</dbReference>
<reference evidence="11" key="1">
    <citation type="submission" date="2016-10" db="EMBL/GenBank/DDBJ databases">
        <authorList>
            <person name="Varghese N."/>
            <person name="Submissions S."/>
        </authorList>
    </citation>
    <scope>NUCLEOTIDE SEQUENCE [LARGE SCALE GENOMIC DNA]</scope>
    <source>
        <strain evidence="11">DSM 21772</strain>
    </source>
</reference>
<dbReference type="InterPro" id="IPR001653">
    <property type="entry name" value="DAP_epimerase_DapF"/>
</dbReference>
<comment type="function">
    <text evidence="8">Catalyzes the stereoinversion of LL-2,6-diaminopimelate (L,L-DAP) to meso-diaminopimelate (meso-DAP), a precursor of L-lysine and an essential component of the bacterial peptidoglycan.</text>
</comment>
<feature type="binding site" evidence="8">
    <location>
        <begin position="232"/>
        <end position="233"/>
    </location>
    <ligand>
        <name>substrate</name>
    </ligand>
</feature>
<organism evidence="10 11">
    <name type="scientific">Microterricola viridarii</name>
    <dbReference type="NCBI Taxonomy" id="412690"/>
    <lineage>
        <taxon>Bacteria</taxon>
        <taxon>Bacillati</taxon>
        <taxon>Actinomycetota</taxon>
        <taxon>Actinomycetes</taxon>
        <taxon>Micrococcales</taxon>
        <taxon>Microbacteriaceae</taxon>
        <taxon>Microterricola</taxon>
    </lineage>
</organism>
<feature type="active site" description="Proton acceptor" evidence="8">
    <location>
        <position position="231"/>
    </location>
</feature>
<keyword evidence="4 8" id="KW-0028">Amino-acid biosynthesis</keyword>
<dbReference type="UniPathway" id="UPA00034">
    <property type="reaction ID" value="UER00025"/>
</dbReference>